<dbReference type="Proteomes" id="UP000194159">
    <property type="component" value="Chromosome"/>
</dbReference>
<sequence length="128" mass="13733">MDIKNLVPRDKHDLAAVSAAEKAGYPAVASILDGLLEWTADGNWPVATPLGRFLASLGIPIVEPVAHVLAGNDSTRKYFCVDLIVRHLPADSLRGLHEVLGQLSTNPGEDDRAESVDAVAREILAMVR</sequence>
<evidence type="ECO:0000313" key="2">
    <source>
        <dbReference type="EMBL" id="ARQ10747.1"/>
    </source>
</evidence>
<accession>A0AAN1BGS2</accession>
<evidence type="ECO:0000259" key="1">
    <source>
        <dbReference type="PROSITE" id="PS50206"/>
    </source>
</evidence>
<feature type="domain" description="Rhodanese" evidence="1">
    <location>
        <begin position="16"/>
        <end position="47"/>
    </location>
</feature>
<dbReference type="AlphaFoldDB" id="A0AAN1BGS2"/>
<gene>
    <name evidence="2" type="ORF">NXC12_CH02740</name>
</gene>
<dbReference type="InterPro" id="IPR031837">
    <property type="entry name" value="DUF5071"/>
</dbReference>
<dbReference type="EMBL" id="CP020906">
    <property type="protein sequence ID" value="ARQ10747.1"/>
    <property type="molecule type" value="Genomic_DNA"/>
</dbReference>
<dbReference type="CDD" id="cd11743">
    <property type="entry name" value="Cthe_2751_like"/>
    <property type="match status" value="1"/>
</dbReference>
<protein>
    <recommendedName>
        <fullName evidence="1">Rhodanese domain-containing protein</fullName>
    </recommendedName>
</protein>
<dbReference type="PROSITE" id="PS50206">
    <property type="entry name" value="RHODANESE_3"/>
    <property type="match status" value="1"/>
</dbReference>
<dbReference type="InterPro" id="IPR038692">
    <property type="entry name" value="Cthe_2751_sf"/>
</dbReference>
<reference evidence="2 3" key="1">
    <citation type="submission" date="2017-04" db="EMBL/GenBank/DDBJ databases">
        <title>Complete genome sequences of Rhizobium genomic linages associated to common bean (phaseolus vulgaris).</title>
        <authorList>
            <person name="Santamaria R.I."/>
            <person name="Bustos P."/>
            <person name="Perez-Carrascal O."/>
            <person name="Martinez-Flores I."/>
            <person name="Juarez S."/>
            <person name="Lozano L."/>
            <person name="Miranda F."/>
            <person name="Vinuesa P."/>
            <person name="Martinez-Romero E."/>
            <person name="Cevallos M.A."/>
            <person name="Romero D."/>
            <person name="Davila G."/>
            <person name="Gonzalez V."/>
        </authorList>
    </citation>
    <scope>NUCLEOTIDE SEQUENCE [LARGE SCALE GENOMIC DNA]</scope>
    <source>
        <strain evidence="2 3">NXC12</strain>
    </source>
</reference>
<dbReference type="Pfam" id="PF16804">
    <property type="entry name" value="DUF5071"/>
    <property type="match status" value="1"/>
</dbReference>
<evidence type="ECO:0000313" key="3">
    <source>
        <dbReference type="Proteomes" id="UP000194159"/>
    </source>
</evidence>
<organism evidence="2 3">
    <name type="scientific">Rhizobium etli</name>
    <dbReference type="NCBI Taxonomy" id="29449"/>
    <lineage>
        <taxon>Bacteria</taxon>
        <taxon>Pseudomonadati</taxon>
        <taxon>Pseudomonadota</taxon>
        <taxon>Alphaproteobacteria</taxon>
        <taxon>Hyphomicrobiales</taxon>
        <taxon>Rhizobiaceae</taxon>
        <taxon>Rhizobium/Agrobacterium group</taxon>
        <taxon>Rhizobium</taxon>
    </lineage>
</organism>
<dbReference type="Gene3D" id="1.25.40.750">
    <property type="entry name" value="Domain of unknown function DUF5071"/>
    <property type="match status" value="1"/>
</dbReference>
<name>A0AAN1BGS2_RHIET</name>
<proteinExistence type="predicted"/>
<dbReference type="InterPro" id="IPR001763">
    <property type="entry name" value="Rhodanese-like_dom"/>
</dbReference>
<dbReference type="RefSeq" id="WP_020921671.1">
    <property type="nucleotide sequence ID" value="NZ_CP020906.1"/>
</dbReference>